<evidence type="ECO:0000256" key="4">
    <source>
        <dbReference type="ARBA" id="ARBA00023054"/>
    </source>
</evidence>
<gene>
    <name evidence="8" type="ORF">AJ78_02279</name>
</gene>
<evidence type="ECO:0000259" key="7">
    <source>
        <dbReference type="SMART" id="SM01156"/>
    </source>
</evidence>
<keyword evidence="5" id="KW-0539">Nucleus</keyword>
<evidence type="ECO:0000313" key="8">
    <source>
        <dbReference type="EMBL" id="OJD17629.1"/>
    </source>
</evidence>
<dbReference type="STRING" id="1447872.A0A1J9QQU2"/>
<feature type="domain" description="Beta-catenin-like protein 1 N-terminal" evidence="7">
    <location>
        <begin position="88"/>
        <end position="194"/>
    </location>
</feature>
<dbReference type="PANTHER" id="PTHR14978">
    <property type="entry name" value="BETA-CATENIN-LIKE PROTEIN 1 NUCLEAR ASSOCIATED PROTEIN"/>
    <property type="match status" value="1"/>
</dbReference>
<comment type="caution">
    <text evidence="8">The sequence shown here is derived from an EMBL/GenBank/DDBJ whole genome shotgun (WGS) entry which is preliminary data.</text>
</comment>
<evidence type="ECO:0000256" key="1">
    <source>
        <dbReference type="ARBA" id="ARBA00004123"/>
    </source>
</evidence>
<reference evidence="8 9" key="1">
    <citation type="submission" date="2015-07" db="EMBL/GenBank/DDBJ databases">
        <title>Emmonsia species relationships and genome sequence.</title>
        <authorList>
            <consortium name="The Broad Institute Genomics Platform"/>
            <person name="Cuomo C.A."/>
            <person name="Munoz J.F."/>
            <person name="Imamovic A."/>
            <person name="Priest M.E."/>
            <person name="Young S."/>
            <person name="Clay O.K."/>
            <person name="McEwen J.G."/>
        </authorList>
    </citation>
    <scope>NUCLEOTIDE SEQUENCE [LARGE SCALE GENOMIC DNA]</scope>
    <source>
        <strain evidence="8 9">UAMH 9510</strain>
    </source>
</reference>
<proteinExistence type="predicted"/>
<keyword evidence="4" id="KW-0175">Coiled coil</keyword>
<dbReference type="Pfam" id="PF08216">
    <property type="entry name" value="CTNNBL"/>
    <property type="match status" value="1"/>
</dbReference>
<dbReference type="InterPro" id="IPR013180">
    <property type="entry name" value="CTNNBL1_N"/>
</dbReference>
<protein>
    <recommendedName>
        <fullName evidence="7">Beta-catenin-like protein 1 N-terminal domain-containing protein</fullName>
    </recommendedName>
</protein>
<evidence type="ECO:0000256" key="5">
    <source>
        <dbReference type="ARBA" id="ARBA00023242"/>
    </source>
</evidence>
<feature type="compositionally biased region" description="Acidic residues" evidence="6">
    <location>
        <begin position="50"/>
        <end position="59"/>
    </location>
</feature>
<dbReference type="AlphaFoldDB" id="A0A1J9QQU2"/>
<dbReference type="OrthoDB" id="1898821at2759"/>
<dbReference type="SUPFAM" id="SSF48371">
    <property type="entry name" value="ARM repeat"/>
    <property type="match status" value="1"/>
</dbReference>
<dbReference type="InterPro" id="IPR011989">
    <property type="entry name" value="ARM-like"/>
</dbReference>
<evidence type="ECO:0000256" key="3">
    <source>
        <dbReference type="ARBA" id="ARBA00022737"/>
    </source>
</evidence>
<accession>A0A1J9QQU2</accession>
<dbReference type="FunFam" id="1.25.10.10:FF:000354">
    <property type="entry name" value="DUF1716 domain protein"/>
    <property type="match status" value="1"/>
</dbReference>
<organism evidence="8 9">
    <name type="scientific">Emergomyces pasteurianus Ep9510</name>
    <dbReference type="NCBI Taxonomy" id="1447872"/>
    <lineage>
        <taxon>Eukaryota</taxon>
        <taxon>Fungi</taxon>
        <taxon>Dikarya</taxon>
        <taxon>Ascomycota</taxon>
        <taxon>Pezizomycotina</taxon>
        <taxon>Eurotiomycetes</taxon>
        <taxon>Eurotiomycetidae</taxon>
        <taxon>Onygenales</taxon>
        <taxon>Ajellomycetaceae</taxon>
        <taxon>Emergomyces</taxon>
    </lineage>
</organism>
<sequence>MANIDDLFKKPLLPSKRKSEPLRDASELYKSAKVGANGDASSSRAAAAEDALDEEDEAGPELPPDFNPDEDIPDDEEGRFFGGGISRDTAGALDFVEKLDQGDTGPEKIDSAWLRRMALNFEKRISKNAELRAKFENEPQKFMASEADLDADIKSLSILSEHPDLYEEFSSLGCVGSLVSLLSHENTDIAIDAIEILGELTDEDVEAEQDEWDVLVAAMVDADVIALLGQNLARLDEGIDADRAGVYHVMSVLENLSSQPPIAEKIGQDSDMIPWLKNRIQKKEKPVTQNKQYAAEILAILVQSSSKNRQHLIENNMVDVLLQLLSVYRKLDPEKDSDEEEYVENLFDCLTCLVDEDEGKAKFIDAEGVELAQIMLREGKMSKPRALRVLNHAVGGKWGGPVCERLIEAAVLRTIFGMFMKKQDPQSIEHLLGIFSSLLRLLPGESSGRIRTLAKFMEKDYEKIEKLVKLRREYVSKVSAADQVIDQERQRMSSDEQELMAGEWLSRRLDAGLFCLQQTIDVILAWLVAEDDAAKLKIKTLLSDRDEDLSVIKATLQEQLNGLDETSTDEMDTKDMLGTLLQFL</sequence>
<dbReference type="InterPro" id="IPR039678">
    <property type="entry name" value="CTNNBL1"/>
</dbReference>
<evidence type="ECO:0000313" key="9">
    <source>
        <dbReference type="Proteomes" id="UP000182235"/>
    </source>
</evidence>
<dbReference type="GO" id="GO:0005681">
    <property type="term" value="C:spliceosomal complex"/>
    <property type="evidence" value="ECO:0007669"/>
    <property type="project" value="TreeGrafter"/>
</dbReference>
<dbReference type="InterPro" id="IPR016024">
    <property type="entry name" value="ARM-type_fold"/>
</dbReference>
<dbReference type="SMART" id="SM01156">
    <property type="entry name" value="DUF1716"/>
    <property type="match status" value="1"/>
</dbReference>
<feature type="compositionally biased region" description="Acidic residues" evidence="6">
    <location>
        <begin position="67"/>
        <end position="77"/>
    </location>
</feature>
<evidence type="ECO:0000256" key="2">
    <source>
        <dbReference type="ARBA" id="ARBA00022553"/>
    </source>
</evidence>
<evidence type="ECO:0000256" key="6">
    <source>
        <dbReference type="SAM" id="MobiDB-lite"/>
    </source>
</evidence>
<comment type="subcellular location">
    <subcellularLocation>
        <location evidence="1">Nucleus</location>
    </subcellularLocation>
</comment>
<keyword evidence="9" id="KW-1185">Reference proteome</keyword>
<dbReference type="PANTHER" id="PTHR14978:SF0">
    <property type="entry name" value="BETA-CATENIN-LIKE PROTEIN 1"/>
    <property type="match status" value="1"/>
</dbReference>
<feature type="compositionally biased region" description="Basic and acidic residues" evidence="6">
    <location>
        <begin position="17"/>
        <end position="27"/>
    </location>
</feature>
<feature type="compositionally biased region" description="Low complexity" evidence="6">
    <location>
        <begin position="35"/>
        <end position="49"/>
    </location>
</feature>
<dbReference type="Gene3D" id="1.25.10.10">
    <property type="entry name" value="Leucine-rich Repeat Variant"/>
    <property type="match status" value="1"/>
</dbReference>
<dbReference type="Proteomes" id="UP000182235">
    <property type="component" value="Unassembled WGS sequence"/>
</dbReference>
<name>A0A1J9QQU2_9EURO</name>
<keyword evidence="2" id="KW-0597">Phosphoprotein</keyword>
<feature type="region of interest" description="Disordered" evidence="6">
    <location>
        <begin position="1"/>
        <end position="83"/>
    </location>
</feature>
<keyword evidence="3" id="KW-0677">Repeat</keyword>
<dbReference type="EMBL" id="LGRN01000060">
    <property type="protein sequence ID" value="OJD17629.1"/>
    <property type="molecule type" value="Genomic_DNA"/>
</dbReference>
<dbReference type="VEuPathDB" id="FungiDB:AJ78_02279"/>